<evidence type="ECO:0000313" key="2">
    <source>
        <dbReference type="Proteomes" id="UP001243375"/>
    </source>
</evidence>
<proteinExistence type="predicted"/>
<sequence>MKLLGQGTHSMVYECELDEIPAAMSIKNTRFPKGVVCKVVAASEAVLPPHDIRREIAILKKIDHPNVIPLLHEEGSEPDLVSDFKLYFPLIGTKLMDLMENPFFAPIFPSIGNTVSLGSHPDFFTHTERAGVMTRAKAFEILATSIGYQLSSAIAHLHSLKIAHRDVKPANVLINEDGRVELIDLGTAFDGSVYVDNDGEAIDVRCQTNQVGSGPMPIDLWALGATLSELFTPMMFATMDNTIVVDLDSLQHSDHARLPTYNFGKVETPESVSSEDETRTEWSFKSLRKGAVWTRQTIFDGGRGEIGLAGSIFKLLGTPSDEGWQELADAPERYKEMYTPAESVRLDRVLPFADIWDNDKGGITCTNNHIQQGDAPTPTISFLQGLLQLAPSRRTVIADCLNHPCFKNAVLPPSVYESKNVILRKDIDMDERGLLRSWLASSLSTPVSTPGLE</sequence>
<accession>A0ACC2XNJ1</accession>
<dbReference type="EMBL" id="JASBWU010000002">
    <property type="protein sequence ID" value="KAJ9124262.1"/>
    <property type="molecule type" value="Genomic_DNA"/>
</dbReference>
<organism evidence="1 2">
    <name type="scientific">Naganishia vaughanmartiniae</name>
    <dbReference type="NCBI Taxonomy" id="1424756"/>
    <lineage>
        <taxon>Eukaryota</taxon>
        <taxon>Fungi</taxon>
        <taxon>Dikarya</taxon>
        <taxon>Basidiomycota</taxon>
        <taxon>Agaricomycotina</taxon>
        <taxon>Tremellomycetes</taxon>
        <taxon>Filobasidiales</taxon>
        <taxon>Filobasidiaceae</taxon>
        <taxon>Naganishia</taxon>
    </lineage>
</organism>
<gene>
    <name evidence="1" type="ORF">QFC22_001061</name>
</gene>
<comment type="caution">
    <text evidence="1">The sequence shown here is derived from an EMBL/GenBank/DDBJ whole genome shotgun (WGS) entry which is preliminary data.</text>
</comment>
<reference evidence="1" key="1">
    <citation type="submission" date="2023-04" db="EMBL/GenBank/DDBJ databases">
        <title>Draft Genome sequencing of Naganishia species isolated from polar environments using Oxford Nanopore Technology.</title>
        <authorList>
            <person name="Leo P."/>
            <person name="Venkateswaran K."/>
        </authorList>
    </citation>
    <scope>NUCLEOTIDE SEQUENCE</scope>
    <source>
        <strain evidence="1">MNA-CCFEE 5425</strain>
    </source>
</reference>
<dbReference type="Proteomes" id="UP001243375">
    <property type="component" value="Unassembled WGS sequence"/>
</dbReference>
<keyword evidence="2" id="KW-1185">Reference proteome</keyword>
<evidence type="ECO:0000313" key="1">
    <source>
        <dbReference type="EMBL" id="KAJ9124262.1"/>
    </source>
</evidence>
<name>A0ACC2XNJ1_9TREE</name>
<protein>
    <submittedName>
        <fullName evidence="1">Uncharacterized protein</fullName>
    </submittedName>
</protein>